<feature type="region of interest" description="Disordered" evidence="1">
    <location>
        <begin position="1205"/>
        <end position="1232"/>
    </location>
</feature>
<feature type="region of interest" description="Disordered" evidence="1">
    <location>
        <begin position="893"/>
        <end position="1079"/>
    </location>
</feature>
<feature type="compositionally biased region" description="Acidic residues" evidence="1">
    <location>
        <begin position="1215"/>
        <end position="1227"/>
    </location>
</feature>
<feature type="compositionally biased region" description="Low complexity" evidence="1">
    <location>
        <begin position="741"/>
        <end position="755"/>
    </location>
</feature>
<reference evidence="2 3" key="1">
    <citation type="submission" date="2020-04" db="EMBL/GenBank/DDBJ databases">
        <authorList>
            <person name="Alioto T."/>
            <person name="Alioto T."/>
            <person name="Gomez Garrido J."/>
        </authorList>
    </citation>
    <scope>NUCLEOTIDE SEQUENCE [LARGE SCALE GENOMIC DNA]</scope>
</reference>
<comment type="caution">
    <text evidence="2">The sequence shown here is derived from an EMBL/GenBank/DDBJ whole genome shotgun (WGS) entry which is preliminary data.</text>
</comment>
<feature type="compositionally biased region" description="Pro residues" evidence="1">
    <location>
        <begin position="701"/>
        <end position="713"/>
    </location>
</feature>
<feature type="compositionally biased region" description="Basic and acidic residues" evidence="1">
    <location>
        <begin position="1205"/>
        <end position="1214"/>
    </location>
</feature>
<sequence>MSAFEEKGRDASSHEHRAFLKKIKQTILDIDLQKSDEEVVLILHRIWTDISQLPVSIHEDIMFQKDHEDLYRKTLFVILSVHWDRILLIKKTVLLTALENCASKLEKKSPVAAERCRILNRLIKEPWCNKLVEFLNSTDTSRGEEGKPNPNQYPSISNDIAKYIRSEPVEVLTTRLSVLIRQKCHSLALNLVRVCVRCVGDISPEDKSLILDYYVGLLNKFKLVEEFIQEVLKDLTVENGLVLLDRYSRYETKAPSELLKQHGMRRASKTIINHLLSVVMQEKEAVNSEEGPVYRVTRQWLLLHKTWETPEKEMYEQIHRLVQSANSTLHVYLVCKAIQSEGGVTSQLNSDMLQQIIRRMNESHNEVKNHIQTRDNLQQASESDEGPEVQEEREKLKRLVVEAEHRLAEEFVLLSLLVKHCAPAYRECLLTAFSLRPTPQGLETLESIAPPESSTENDSMLALTGDDIGCTSDVCDDLLIILSSARWQVLKWDTKWQDLKNLCIEYLKDPEKVRYKKEKLEYAKIPGYLDIKEIPEDRMTRRIRREKQNSESLSSDDFYSDGEPKRKKVRTIASSECSSEGETTPEPKKAPLPVFTTNVPSQGVIQMTIIGPKDYDNKAPLRAQLLSFQHYGDSVKECAPSLAGQNLQPKVDVSCYKSYSQLMKSITSMDNFQPAPLNATVQVVQVGQGVPPPQTNTSPPVSQPPPDPPPAPQPSANGPPSNAAPTEQLPKFQQVFGKNFQQAQQQQQPQQTPLPQAAPQPPPQPPQPQTTSVQSASSATQQTVQPPARTVTNQTNLLRMATPVQITQSSLEALIQAHPQLASALAGREGRIMCFKQGSNIILTDRLRPEVQPGTSGLKRPVKRPPEAAPAPTNNSQLENELREFDAVLRSVKERDGSSATSNNNNNNNNGAGANNNNGSSRPDPPPRPRAPQAVAAGQDDNRSPDPAPAPAAPAATATAAPKAAAPAKTPPKASVEDEQTQKRIYEILSEYTEQLRNSPDLNNKPAPRRRSNPPTNPSPKRKKKSKEADEHVPSEDSSSNLAQDSEEHDSISESGSSLPAESPPAPPPAAEPPPQPAPTVAIAIPVAQSKPLVLQRQLMVVGKTPGQKLFRVIPAHNSNLRALTSAPTLLLQQMCKPEQLINFQSVRSVKIPVMSSQSLSGVPVSAGQQSMAIPFAGHGIKKESQENAALIESLLQQAEAIKSEVDEQIKTEPSEEEEEDEDEEEEVTGHAACHSPVPADVKAAASTRAKVSQQQQQPTAVVAAAAVARCISVGGHEKKRRLVRQDNMQKSLSEECEDLGVDAPSTSELFPDADLPFELSNNSDSSVSYLDACQQQHQRRRNGAELNGRGTDEESSAAGDESPKRRKLCLTRPFAALKRRDDEAADTDGSGDEAAKAKRAVKPRSSCACCAPAAAPAPKPAKKMNGKAGKKK</sequence>
<feature type="region of interest" description="Disordered" evidence="1">
    <location>
        <begin position="688"/>
        <end position="726"/>
    </location>
</feature>
<feature type="compositionally biased region" description="Polar residues" evidence="1">
    <location>
        <begin position="572"/>
        <end position="582"/>
    </location>
</feature>
<dbReference type="Proteomes" id="UP000494165">
    <property type="component" value="Unassembled WGS sequence"/>
</dbReference>
<feature type="compositionally biased region" description="Low complexity" evidence="1">
    <location>
        <begin position="898"/>
        <end position="922"/>
    </location>
</feature>
<dbReference type="PANTHER" id="PTHR23216:SF1">
    <property type="entry name" value="NUCLEOLAR AND COILED-BODY PHOSPHOPROTEIN 1"/>
    <property type="match status" value="1"/>
</dbReference>
<feature type="compositionally biased region" description="Basic residues" evidence="1">
    <location>
        <begin position="1421"/>
        <end position="1433"/>
    </location>
</feature>
<name>A0A8S1DPH8_9INSE</name>
<feature type="compositionally biased region" description="Pro residues" evidence="1">
    <location>
        <begin position="1062"/>
        <end position="1078"/>
    </location>
</feature>
<evidence type="ECO:0000313" key="2">
    <source>
        <dbReference type="EMBL" id="CAB3382487.1"/>
    </source>
</evidence>
<feature type="compositionally biased region" description="Pro residues" evidence="1">
    <location>
        <begin position="756"/>
        <end position="768"/>
    </location>
</feature>
<proteinExistence type="predicted"/>
<feature type="compositionally biased region" description="Polar residues" evidence="1">
    <location>
        <begin position="992"/>
        <end position="1002"/>
    </location>
</feature>
<accession>A0A8S1DPH8</accession>
<feature type="compositionally biased region" description="Low complexity" evidence="1">
    <location>
        <begin position="688"/>
        <end position="700"/>
    </location>
</feature>
<dbReference type="InterPro" id="IPR039191">
    <property type="entry name" value="Nopp140-like"/>
</dbReference>
<dbReference type="PANTHER" id="PTHR23216">
    <property type="entry name" value="NUCLEOLAR AND COILED-BODY PHOSPHOPROTEIN 1"/>
    <property type="match status" value="1"/>
</dbReference>
<feature type="compositionally biased region" description="Low complexity" evidence="1">
    <location>
        <begin position="769"/>
        <end position="786"/>
    </location>
</feature>
<protein>
    <submittedName>
        <fullName evidence="2">Uncharacterized protein</fullName>
    </submittedName>
</protein>
<dbReference type="GO" id="GO:0005654">
    <property type="term" value="C:nucleoplasm"/>
    <property type="evidence" value="ECO:0007669"/>
    <property type="project" value="TreeGrafter"/>
</dbReference>
<feature type="region of interest" description="Disordered" evidence="1">
    <location>
        <begin position="367"/>
        <end position="391"/>
    </location>
</feature>
<dbReference type="GO" id="GO:0005730">
    <property type="term" value="C:nucleolus"/>
    <property type="evidence" value="ECO:0007669"/>
    <property type="project" value="InterPro"/>
</dbReference>
<feature type="region of interest" description="Disordered" evidence="1">
    <location>
        <begin position="1298"/>
        <end position="1433"/>
    </location>
</feature>
<keyword evidence="3" id="KW-1185">Reference proteome</keyword>
<dbReference type="OrthoDB" id="6427254at2759"/>
<feature type="compositionally biased region" description="Polar residues" evidence="1">
    <location>
        <begin position="1320"/>
        <end position="1337"/>
    </location>
</feature>
<organism evidence="2 3">
    <name type="scientific">Cloeon dipterum</name>
    <dbReference type="NCBI Taxonomy" id="197152"/>
    <lineage>
        <taxon>Eukaryota</taxon>
        <taxon>Metazoa</taxon>
        <taxon>Ecdysozoa</taxon>
        <taxon>Arthropoda</taxon>
        <taxon>Hexapoda</taxon>
        <taxon>Insecta</taxon>
        <taxon>Pterygota</taxon>
        <taxon>Palaeoptera</taxon>
        <taxon>Ephemeroptera</taxon>
        <taxon>Pisciforma</taxon>
        <taxon>Baetidae</taxon>
        <taxon>Cloeon</taxon>
    </lineage>
</organism>
<evidence type="ECO:0000313" key="3">
    <source>
        <dbReference type="Proteomes" id="UP000494165"/>
    </source>
</evidence>
<feature type="region of interest" description="Disordered" evidence="1">
    <location>
        <begin position="544"/>
        <end position="595"/>
    </location>
</feature>
<feature type="compositionally biased region" description="Low complexity" evidence="1">
    <location>
        <begin position="714"/>
        <end position="726"/>
    </location>
</feature>
<evidence type="ECO:0000256" key="1">
    <source>
        <dbReference type="SAM" id="MobiDB-lite"/>
    </source>
</evidence>
<feature type="region of interest" description="Disordered" evidence="1">
    <location>
        <begin position="738"/>
        <end position="796"/>
    </location>
</feature>
<feature type="compositionally biased region" description="Low complexity" evidence="1">
    <location>
        <begin position="953"/>
        <end position="974"/>
    </location>
</feature>
<gene>
    <name evidence="2" type="ORF">CLODIP_2_CD12686</name>
</gene>
<feature type="region of interest" description="Disordered" evidence="1">
    <location>
        <begin position="846"/>
        <end position="880"/>
    </location>
</feature>
<dbReference type="EMBL" id="CADEPI010000273">
    <property type="protein sequence ID" value="CAB3382487.1"/>
    <property type="molecule type" value="Genomic_DNA"/>
</dbReference>